<dbReference type="SUPFAM" id="SSF53474">
    <property type="entry name" value="alpha/beta-Hydrolases"/>
    <property type="match status" value="1"/>
</dbReference>
<protein>
    <recommendedName>
        <fullName evidence="1">AB hydrolase-1 domain-containing protein</fullName>
    </recommendedName>
</protein>
<dbReference type="PRINTS" id="PR00111">
    <property type="entry name" value="ABHYDROLASE"/>
</dbReference>
<dbReference type="PANTHER" id="PTHR43194:SF5">
    <property type="entry name" value="PIMELOYL-[ACYL-CARRIER PROTEIN] METHYL ESTER ESTERASE"/>
    <property type="match status" value="1"/>
</dbReference>
<keyword evidence="3" id="KW-1185">Reference proteome</keyword>
<reference evidence="2 3" key="1">
    <citation type="submission" date="2016-05" db="EMBL/GenBank/DDBJ databases">
        <title>Genomic Taxonomy of the Vibrionaceae.</title>
        <authorList>
            <person name="Gomez-Gil B."/>
            <person name="Enciso-Ibarra J."/>
        </authorList>
    </citation>
    <scope>NUCLEOTIDE SEQUENCE [LARGE SCALE GENOMIC DNA]</scope>
    <source>
        <strain evidence="2 3">CAIM 1920</strain>
    </source>
</reference>
<dbReference type="Proteomes" id="UP000094936">
    <property type="component" value="Unassembled WGS sequence"/>
</dbReference>
<dbReference type="InterPro" id="IPR029058">
    <property type="entry name" value="AB_hydrolase_fold"/>
</dbReference>
<dbReference type="RefSeq" id="WP_068904673.1">
    <property type="nucleotide sequence ID" value="NZ_JBHUIF010000012.1"/>
</dbReference>
<dbReference type="AlphaFoldDB" id="A0A1C3EDJ7"/>
<dbReference type="InterPro" id="IPR000073">
    <property type="entry name" value="AB_hydrolase_1"/>
</dbReference>
<dbReference type="STRING" id="1080227.A8L45_17595"/>
<dbReference type="InterPro" id="IPR050228">
    <property type="entry name" value="Carboxylesterase_BioH"/>
</dbReference>
<name>A0A1C3EDJ7_9GAMM</name>
<comment type="caution">
    <text evidence="2">The sequence shown here is derived from an EMBL/GenBank/DDBJ whole genome shotgun (WGS) entry which is preliminary data.</text>
</comment>
<proteinExistence type="predicted"/>
<dbReference type="OrthoDB" id="9779853at2"/>
<organism evidence="2 3">
    <name type="scientific">Veronia pacifica</name>
    <dbReference type="NCBI Taxonomy" id="1080227"/>
    <lineage>
        <taxon>Bacteria</taxon>
        <taxon>Pseudomonadati</taxon>
        <taxon>Pseudomonadota</taxon>
        <taxon>Gammaproteobacteria</taxon>
        <taxon>Vibrionales</taxon>
        <taxon>Vibrionaceae</taxon>
        <taxon>Veronia</taxon>
    </lineage>
</organism>
<sequence>MNKRLYFIPGTMCNKRLWEKLAPFLNPTIEPVFLDIPSNKTFAQIADEYEDMMDDGRSCLIGFSLGGYIACSFAARYPERVSKLFVISNNPAGLPHEEQVQRKQILHWVKGNGYHGISQRKAASLLDQRNVSDSNIEIILSMDKELGSETFVSQYQLTSEREDLTEAIQSFNFPTHFYISENDPLLMATGFNQFSKNPMVSVIRTSGSGHMLPLEKPRELAEQINSWFSQ</sequence>
<dbReference type="Gene3D" id="3.40.50.1820">
    <property type="entry name" value="alpha/beta hydrolase"/>
    <property type="match status" value="1"/>
</dbReference>
<dbReference type="PANTHER" id="PTHR43194">
    <property type="entry name" value="HYDROLASE ALPHA/BETA FOLD FAMILY"/>
    <property type="match status" value="1"/>
</dbReference>
<feature type="domain" description="AB hydrolase-1" evidence="1">
    <location>
        <begin position="42"/>
        <end position="217"/>
    </location>
</feature>
<gene>
    <name evidence="2" type="ORF">A8L45_17595</name>
</gene>
<evidence type="ECO:0000313" key="2">
    <source>
        <dbReference type="EMBL" id="ODA31303.1"/>
    </source>
</evidence>
<accession>A0A1C3EDJ7</accession>
<dbReference type="Pfam" id="PF00561">
    <property type="entry name" value="Abhydrolase_1"/>
    <property type="match status" value="1"/>
</dbReference>
<dbReference type="EMBL" id="LYBM01000038">
    <property type="protein sequence ID" value="ODA31303.1"/>
    <property type="molecule type" value="Genomic_DNA"/>
</dbReference>
<evidence type="ECO:0000259" key="1">
    <source>
        <dbReference type="Pfam" id="PF00561"/>
    </source>
</evidence>
<evidence type="ECO:0000313" key="3">
    <source>
        <dbReference type="Proteomes" id="UP000094936"/>
    </source>
</evidence>